<evidence type="ECO:0000256" key="1">
    <source>
        <dbReference type="SAM" id="MobiDB-lite"/>
    </source>
</evidence>
<proteinExistence type="predicted"/>
<evidence type="ECO:0000313" key="3">
    <source>
        <dbReference type="Proteomes" id="UP000838756"/>
    </source>
</evidence>
<dbReference type="AlphaFoldDB" id="A0A8S4QJW6"/>
<feature type="region of interest" description="Disordered" evidence="1">
    <location>
        <begin position="1"/>
        <end position="21"/>
    </location>
</feature>
<protein>
    <submittedName>
        <fullName evidence="2">Jg26551 protein</fullName>
    </submittedName>
</protein>
<reference evidence="2" key="1">
    <citation type="submission" date="2022-03" db="EMBL/GenBank/DDBJ databases">
        <authorList>
            <person name="Lindestad O."/>
        </authorList>
    </citation>
    <scope>NUCLEOTIDE SEQUENCE</scope>
</reference>
<keyword evidence="3" id="KW-1185">Reference proteome</keyword>
<name>A0A8S4QJW6_9NEOP</name>
<gene>
    <name evidence="2" type="primary">jg26551</name>
    <name evidence="2" type="ORF">PAEG_LOCUS2732</name>
</gene>
<evidence type="ECO:0000313" key="2">
    <source>
        <dbReference type="EMBL" id="CAH2210874.1"/>
    </source>
</evidence>
<organism evidence="2 3">
    <name type="scientific">Pararge aegeria aegeria</name>
    <dbReference type="NCBI Taxonomy" id="348720"/>
    <lineage>
        <taxon>Eukaryota</taxon>
        <taxon>Metazoa</taxon>
        <taxon>Ecdysozoa</taxon>
        <taxon>Arthropoda</taxon>
        <taxon>Hexapoda</taxon>
        <taxon>Insecta</taxon>
        <taxon>Pterygota</taxon>
        <taxon>Neoptera</taxon>
        <taxon>Endopterygota</taxon>
        <taxon>Lepidoptera</taxon>
        <taxon>Glossata</taxon>
        <taxon>Ditrysia</taxon>
        <taxon>Papilionoidea</taxon>
        <taxon>Nymphalidae</taxon>
        <taxon>Satyrinae</taxon>
        <taxon>Satyrini</taxon>
        <taxon>Parargina</taxon>
        <taxon>Pararge</taxon>
    </lineage>
</organism>
<dbReference type="Proteomes" id="UP000838756">
    <property type="component" value="Unassembled WGS sequence"/>
</dbReference>
<comment type="caution">
    <text evidence="2">The sequence shown here is derived from an EMBL/GenBank/DDBJ whole genome shotgun (WGS) entry which is preliminary data.</text>
</comment>
<feature type="compositionally biased region" description="Polar residues" evidence="1">
    <location>
        <begin position="1"/>
        <end position="14"/>
    </location>
</feature>
<dbReference type="EMBL" id="CAKXAJ010008499">
    <property type="protein sequence ID" value="CAH2210874.1"/>
    <property type="molecule type" value="Genomic_DNA"/>
</dbReference>
<accession>A0A8S4QJW6</accession>
<sequence>MNNERVSDYGSTSREAGDKGDVGVLESLVDRRLCNKDNKLVARGRWTQAAKTVELGTPYKRHTYRVDVTHPSVDVIADVFPRKHRKKY</sequence>